<feature type="region of interest" description="Disordered" evidence="1">
    <location>
        <begin position="65"/>
        <end position="86"/>
    </location>
</feature>
<feature type="compositionally biased region" description="Polar residues" evidence="1">
    <location>
        <begin position="73"/>
        <end position="86"/>
    </location>
</feature>
<dbReference type="AlphaFoldDB" id="A0AAV7T3J0"/>
<dbReference type="EMBL" id="JANPWB010000007">
    <property type="protein sequence ID" value="KAJ1171064.1"/>
    <property type="molecule type" value="Genomic_DNA"/>
</dbReference>
<evidence type="ECO:0000256" key="1">
    <source>
        <dbReference type="SAM" id="MobiDB-lite"/>
    </source>
</evidence>
<comment type="caution">
    <text evidence="2">The sequence shown here is derived from an EMBL/GenBank/DDBJ whole genome shotgun (WGS) entry which is preliminary data.</text>
</comment>
<keyword evidence="3" id="KW-1185">Reference proteome</keyword>
<name>A0AAV7T3J0_PLEWA</name>
<accession>A0AAV7T3J0</accession>
<sequence>MLLCRGGAAPHQTMPSRRGGGSGPSQLWHVATAASAALSLVRSLSRSPVPGRACTVVAQVQGSWSLGERRQSRQSQCTPVSEQPTQGVMPPCPILDSILACCSSDLQQLAPAMFGGLATPPIGGPILVT</sequence>
<evidence type="ECO:0000313" key="3">
    <source>
        <dbReference type="Proteomes" id="UP001066276"/>
    </source>
</evidence>
<dbReference type="Proteomes" id="UP001066276">
    <property type="component" value="Chromosome 4_1"/>
</dbReference>
<organism evidence="2 3">
    <name type="scientific">Pleurodeles waltl</name>
    <name type="common">Iberian ribbed newt</name>
    <dbReference type="NCBI Taxonomy" id="8319"/>
    <lineage>
        <taxon>Eukaryota</taxon>
        <taxon>Metazoa</taxon>
        <taxon>Chordata</taxon>
        <taxon>Craniata</taxon>
        <taxon>Vertebrata</taxon>
        <taxon>Euteleostomi</taxon>
        <taxon>Amphibia</taxon>
        <taxon>Batrachia</taxon>
        <taxon>Caudata</taxon>
        <taxon>Salamandroidea</taxon>
        <taxon>Salamandridae</taxon>
        <taxon>Pleurodelinae</taxon>
        <taxon>Pleurodeles</taxon>
    </lineage>
</organism>
<evidence type="ECO:0000313" key="2">
    <source>
        <dbReference type="EMBL" id="KAJ1171064.1"/>
    </source>
</evidence>
<feature type="region of interest" description="Disordered" evidence="1">
    <location>
        <begin position="1"/>
        <end position="25"/>
    </location>
</feature>
<proteinExistence type="predicted"/>
<gene>
    <name evidence="2" type="ORF">NDU88_002935</name>
</gene>
<reference evidence="2" key="1">
    <citation type="journal article" date="2022" name="bioRxiv">
        <title>Sequencing and chromosome-scale assembly of the giantPleurodeles waltlgenome.</title>
        <authorList>
            <person name="Brown T."/>
            <person name="Elewa A."/>
            <person name="Iarovenko S."/>
            <person name="Subramanian E."/>
            <person name="Araus A.J."/>
            <person name="Petzold A."/>
            <person name="Susuki M."/>
            <person name="Suzuki K.-i.T."/>
            <person name="Hayashi T."/>
            <person name="Toyoda A."/>
            <person name="Oliveira C."/>
            <person name="Osipova E."/>
            <person name="Leigh N.D."/>
            <person name="Simon A."/>
            <person name="Yun M.H."/>
        </authorList>
    </citation>
    <scope>NUCLEOTIDE SEQUENCE</scope>
    <source>
        <strain evidence="2">20211129_DDA</strain>
        <tissue evidence="2">Liver</tissue>
    </source>
</reference>
<protein>
    <submittedName>
        <fullName evidence="2">Uncharacterized protein</fullName>
    </submittedName>
</protein>